<organism evidence="3 4">
    <name type="scientific">Thraustotheca clavata</name>
    <dbReference type="NCBI Taxonomy" id="74557"/>
    <lineage>
        <taxon>Eukaryota</taxon>
        <taxon>Sar</taxon>
        <taxon>Stramenopiles</taxon>
        <taxon>Oomycota</taxon>
        <taxon>Saprolegniomycetes</taxon>
        <taxon>Saprolegniales</taxon>
        <taxon>Achlyaceae</taxon>
        <taxon>Thraustotheca</taxon>
    </lineage>
</organism>
<dbReference type="PANTHER" id="PTHR44329:SF214">
    <property type="entry name" value="PROTEIN KINASE DOMAIN-CONTAINING PROTEIN"/>
    <property type="match status" value="1"/>
</dbReference>
<dbReference type="PROSITE" id="PS50011">
    <property type="entry name" value="PROTEIN_KINASE_DOM"/>
    <property type="match status" value="1"/>
</dbReference>
<dbReference type="InterPro" id="IPR051681">
    <property type="entry name" value="Ser/Thr_Kinases-Pseudokinases"/>
</dbReference>
<keyword evidence="1" id="KW-0812">Transmembrane</keyword>
<feature type="transmembrane region" description="Helical" evidence="1">
    <location>
        <begin position="79"/>
        <end position="101"/>
    </location>
</feature>
<keyword evidence="3" id="KW-0418">Kinase</keyword>
<evidence type="ECO:0000313" key="3">
    <source>
        <dbReference type="EMBL" id="OQS05121.1"/>
    </source>
</evidence>
<dbReference type="STRING" id="74557.A0A1W0A4L9"/>
<reference evidence="3 4" key="1">
    <citation type="journal article" date="2014" name="Genome Biol. Evol.">
        <title>The secreted proteins of Achlya hypogyna and Thraustotheca clavata identify the ancestral oomycete secretome and reveal gene acquisitions by horizontal gene transfer.</title>
        <authorList>
            <person name="Misner I."/>
            <person name="Blouin N."/>
            <person name="Leonard G."/>
            <person name="Richards T.A."/>
            <person name="Lane C.E."/>
        </authorList>
    </citation>
    <scope>NUCLEOTIDE SEQUENCE [LARGE SCALE GENOMIC DNA]</scope>
    <source>
        <strain evidence="3 4">ATCC 34112</strain>
    </source>
</reference>
<evidence type="ECO:0000256" key="1">
    <source>
        <dbReference type="SAM" id="Phobius"/>
    </source>
</evidence>
<name>A0A1W0A4L9_9STRA</name>
<dbReference type="GO" id="GO:0005524">
    <property type="term" value="F:ATP binding"/>
    <property type="evidence" value="ECO:0007669"/>
    <property type="project" value="InterPro"/>
</dbReference>
<feature type="domain" description="Protein kinase" evidence="2">
    <location>
        <begin position="132"/>
        <end position="436"/>
    </location>
</feature>
<dbReference type="OrthoDB" id="346907at2759"/>
<accession>A0A1W0A4L9</accession>
<dbReference type="InterPro" id="IPR000719">
    <property type="entry name" value="Prot_kinase_dom"/>
</dbReference>
<keyword evidence="3" id="KW-0808">Transferase</keyword>
<evidence type="ECO:0000313" key="4">
    <source>
        <dbReference type="Proteomes" id="UP000243217"/>
    </source>
</evidence>
<proteinExistence type="predicted"/>
<keyword evidence="1" id="KW-1133">Transmembrane helix</keyword>
<dbReference type="AlphaFoldDB" id="A0A1W0A4L9"/>
<dbReference type="SUPFAM" id="SSF56112">
    <property type="entry name" value="Protein kinase-like (PK-like)"/>
    <property type="match status" value="1"/>
</dbReference>
<dbReference type="InterPro" id="IPR011009">
    <property type="entry name" value="Kinase-like_dom_sf"/>
</dbReference>
<dbReference type="GO" id="GO:0004674">
    <property type="term" value="F:protein serine/threonine kinase activity"/>
    <property type="evidence" value="ECO:0007669"/>
    <property type="project" value="TreeGrafter"/>
</dbReference>
<keyword evidence="4" id="KW-1185">Reference proteome</keyword>
<dbReference type="EMBL" id="JNBS01000502">
    <property type="protein sequence ID" value="OQS05121.1"/>
    <property type="molecule type" value="Genomic_DNA"/>
</dbReference>
<keyword evidence="1" id="KW-0472">Membrane</keyword>
<dbReference type="Proteomes" id="UP000243217">
    <property type="component" value="Unassembled WGS sequence"/>
</dbReference>
<protein>
    <submittedName>
        <fullName evidence="3">Kinase</fullName>
    </submittedName>
</protein>
<gene>
    <name evidence="3" type="ORF">THRCLA_02695</name>
</gene>
<sequence>MGESKDGDSLVLRNISTNAILSIILNDTNGYANEIILTALSTPLPIPTANTTSVPKTITTLTPSETHESNTEPSIDPGALALAIFCPLCALGMCVYLLILYRSRYQAKTTLHREIIEDSSIRDRSPVDTIPTIYHEQLRRGRFLAPPSENFEVSLGSYFAGNGTMQVVIKRLTPRRQTDAEYVILYLDHINLLARLRHPNLVGIVGIARPNQPTIELAMEYMNEGLIRDRLLSSNPLTLSWQSHKLSFATDVIDALAYLHHHAILHMQLSANAILLTSTPQRTVAKLSNIAIQGDSVKVINTSSLELSSRFSNAISSIRRSASCLSSHSSMATSVNLSKWLAPEILRGEQATSASDIYSFGVFLSVLDTQEDPYVHHVDMEDQLILQRISNGALRPTLSVLCPPSIADLALSCLNSNPADRPQASIIATYLRQPNITAMSCSESINPISSNIHHTYNSV</sequence>
<dbReference type="Gene3D" id="1.10.510.10">
    <property type="entry name" value="Transferase(Phosphotransferase) domain 1"/>
    <property type="match status" value="1"/>
</dbReference>
<dbReference type="PANTHER" id="PTHR44329">
    <property type="entry name" value="SERINE/THREONINE-PROTEIN KINASE TNNI3K-RELATED"/>
    <property type="match status" value="1"/>
</dbReference>
<dbReference type="Pfam" id="PF07714">
    <property type="entry name" value="PK_Tyr_Ser-Thr"/>
    <property type="match status" value="2"/>
</dbReference>
<comment type="caution">
    <text evidence="3">The sequence shown here is derived from an EMBL/GenBank/DDBJ whole genome shotgun (WGS) entry which is preliminary data.</text>
</comment>
<evidence type="ECO:0000259" key="2">
    <source>
        <dbReference type="PROSITE" id="PS50011"/>
    </source>
</evidence>
<dbReference type="InterPro" id="IPR001245">
    <property type="entry name" value="Ser-Thr/Tyr_kinase_cat_dom"/>
</dbReference>